<dbReference type="OrthoDB" id="9800034at2"/>
<name>A0A0C1FKU5_9FLAO</name>
<keyword evidence="7" id="KW-1185">Reference proteome</keyword>
<reference evidence="6 7" key="1">
    <citation type="submission" date="2014-10" db="EMBL/GenBank/DDBJ databases">
        <title>Kaistella jeonii genome.</title>
        <authorList>
            <person name="Clayton J.T."/>
            <person name="Newman J.D."/>
        </authorList>
    </citation>
    <scope>NUCLEOTIDE SEQUENCE [LARGE SCALE GENOMIC DNA]</scope>
    <source>
        <strain evidence="6 7">DSM 17048</strain>
    </source>
</reference>
<gene>
    <name evidence="6" type="ORF">OA86_11100</name>
</gene>
<keyword evidence="3" id="KW-1133">Transmembrane helix</keyword>
<evidence type="ECO:0000256" key="2">
    <source>
        <dbReference type="ARBA" id="ARBA00022692"/>
    </source>
</evidence>
<dbReference type="InterPro" id="IPR010652">
    <property type="entry name" value="DUF1232"/>
</dbReference>
<dbReference type="RefSeq" id="WP_039353006.1">
    <property type="nucleotide sequence ID" value="NZ_FOLA01000009.1"/>
</dbReference>
<evidence type="ECO:0000259" key="5">
    <source>
        <dbReference type="Pfam" id="PF06803"/>
    </source>
</evidence>
<protein>
    <recommendedName>
        <fullName evidence="5">DUF1232 domain-containing protein</fullName>
    </recommendedName>
</protein>
<accession>A0A0C1FKU5</accession>
<dbReference type="STRING" id="266749.SAMN05421876_10972"/>
<comment type="subcellular location">
    <subcellularLocation>
        <location evidence="1">Endomembrane system</location>
        <topology evidence="1">Multi-pass membrane protein</topology>
    </subcellularLocation>
</comment>
<dbReference type="GO" id="GO:0012505">
    <property type="term" value="C:endomembrane system"/>
    <property type="evidence" value="ECO:0007669"/>
    <property type="project" value="UniProtKB-SubCell"/>
</dbReference>
<evidence type="ECO:0000256" key="1">
    <source>
        <dbReference type="ARBA" id="ARBA00004127"/>
    </source>
</evidence>
<dbReference type="EMBL" id="JSYL01000007">
    <property type="protein sequence ID" value="KIA88559.1"/>
    <property type="molecule type" value="Genomic_DNA"/>
</dbReference>
<evidence type="ECO:0000256" key="4">
    <source>
        <dbReference type="ARBA" id="ARBA00023136"/>
    </source>
</evidence>
<comment type="caution">
    <text evidence="6">The sequence shown here is derived from an EMBL/GenBank/DDBJ whole genome shotgun (WGS) entry which is preliminary data.</text>
</comment>
<proteinExistence type="predicted"/>
<evidence type="ECO:0000313" key="7">
    <source>
        <dbReference type="Proteomes" id="UP000031473"/>
    </source>
</evidence>
<organism evidence="6 7">
    <name type="scientific">Kaistella jeonii</name>
    <dbReference type="NCBI Taxonomy" id="266749"/>
    <lineage>
        <taxon>Bacteria</taxon>
        <taxon>Pseudomonadati</taxon>
        <taxon>Bacteroidota</taxon>
        <taxon>Flavobacteriia</taxon>
        <taxon>Flavobacteriales</taxon>
        <taxon>Weeksellaceae</taxon>
        <taxon>Chryseobacterium group</taxon>
        <taxon>Kaistella</taxon>
    </lineage>
</organism>
<evidence type="ECO:0000256" key="3">
    <source>
        <dbReference type="ARBA" id="ARBA00022989"/>
    </source>
</evidence>
<dbReference type="Proteomes" id="UP000031473">
    <property type="component" value="Unassembled WGS sequence"/>
</dbReference>
<keyword evidence="2" id="KW-0812">Transmembrane</keyword>
<dbReference type="Pfam" id="PF06803">
    <property type="entry name" value="DUF1232"/>
    <property type="match status" value="1"/>
</dbReference>
<keyword evidence="4" id="KW-0472">Membrane</keyword>
<sequence>MKVSKIALAKEAFKHKGFIRKIPVIIRMVKSTMAKGGYKPEFKNVILPALVLVYLISPLDIIPDWIPVIGVLDDLALLALAMPMLIAEAEKFIEWEVSMKSTDLRVTEAEIVG</sequence>
<evidence type="ECO:0000313" key="6">
    <source>
        <dbReference type="EMBL" id="KIA88559.1"/>
    </source>
</evidence>
<dbReference type="AlphaFoldDB" id="A0A0C1FKU5"/>
<feature type="domain" description="DUF1232" evidence="5">
    <location>
        <begin position="47"/>
        <end position="80"/>
    </location>
</feature>